<dbReference type="Proteomes" id="UP000243507">
    <property type="component" value="Unassembled WGS sequence"/>
</dbReference>
<evidence type="ECO:0000256" key="1">
    <source>
        <dbReference type="SAM" id="Phobius"/>
    </source>
</evidence>
<keyword evidence="1" id="KW-1133">Transmembrane helix</keyword>
<organism evidence="2 3">
    <name type="scientific">Pseudothioclava arenosa</name>
    <dbReference type="NCBI Taxonomy" id="1795308"/>
    <lineage>
        <taxon>Bacteria</taxon>
        <taxon>Pseudomonadati</taxon>
        <taxon>Pseudomonadota</taxon>
        <taxon>Alphaproteobacteria</taxon>
        <taxon>Rhodobacterales</taxon>
        <taxon>Paracoccaceae</taxon>
        <taxon>Pseudothioclava</taxon>
    </lineage>
</organism>
<keyword evidence="1" id="KW-0812">Transmembrane</keyword>
<accession>A0A2A4CTG1</accession>
<dbReference type="EMBL" id="NTJD01000002">
    <property type="protein sequence ID" value="PCD77542.1"/>
    <property type="molecule type" value="Genomic_DNA"/>
</dbReference>
<dbReference type="OrthoDB" id="7739789at2"/>
<evidence type="ECO:0000313" key="3">
    <source>
        <dbReference type="Proteomes" id="UP000243507"/>
    </source>
</evidence>
<gene>
    <name evidence="2" type="ORF">CLN94_03285</name>
</gene>
<sequence length="190" mass="22033">MTLDTAADYFGSGKFWFDATILTALASFVWSLIRRLTEIALFRIALRTKEIEVTFRARPDVPDELRALRCLMVRYGNDAYLHEMASDLERYHGRLRNRILPVTVSECEDGGRRVTLRIKLHKRLGTQFKFFVDVMGDPEPVIAYLGAHENVYDISLSPRPGQKKRIFFLVRDYPTITTIDGFENNMIWPV</sequence>
<feature type="transmembrane region" description="Helical" evidence="1">
    <location>
        <begin position="15"/>
        <end position="33"/>
    </location>
</feature>
<comment type="caution">
    <text evidence="2">The sequence shown here is derived from an EMBL/GenBank/DDBJ whole genome shotgun (WGS) entry which is preliminary data.</text>
</comment>
<proteinExistence type="predicted"/>
<keyword evidence="3" id="KW-1185">Reference proteome</keyword>
<evidence type="ECO:0000313" key="2">
    <source>
        <dbReference type="EMBL" id="PCD77542.1"/>
    </source>
</evidence>
<dbReference type="RefSeq" id="WP_096431094.1">
    <property type="nucleotide sequence ID" value="NZ_NTJD01000002.1"/>
</dbReference>
<dbReference type="AlphaFoldDB" id="A0A2A4CTG1"/>
<name>A0A2A4CTG1_9RHOB</name>
<reference evidence="2 3" key="1">
    <citation type="submission" date="2017-09" db="EMBL/GenBank/DDBJ databases">
        <title>A multilocus sequence analysis scheme for characterization of bacteria in the genus Thioclava.</title>
        <authorList>
            <person name="Liu Y."/>
            <person name="Shao Z."/>
        </authorList>
    </citation>
    <scope>NUCLEOTIDE SEQUENCE [LARGE SCALE GENOMIC DNA]</scope>
    <source>
        <strain evidence="2 3">CAU 1312</strain>
    </source>
</reference>
<protein>
    <submittedName>
        <fullName evidence="2">Uncharacterized protein</fullName>
    </submittedName>
</protein>
<keyword evidence="1" id="KW-0472">Membrane</keyword>